<protein>
    <submittedName>
        <fullName evidence="2">Uncharacterized protein</fullName>
    </submittedName>
</protein>
<dbReference type="AlphaFoldDB" id="A0A158KYR4"/>
<evidence type="ECO:0000313" key="2">
    <source>
        <dbReference type="EMBL" id="SAL85879.1"/>
    </source>
</evidence>
<organism evidence="2 3">
    <name type="scientific">Caballeronia arvi</name>
    <dbReference type="NCBI Taxonomy" id="1777135"/>
    <lineage>
        <taxon>Bacteria</taxon>
        <taxon>Pseudomonadati</taxon>
        <taxon>Pseudomonadota</taxon>
        <taxon>Betaproteobacteria</taxon>
        <taxon>Burkholderiales</taxon>
        <taxon>Burkholderiaceae</taxon>
        <taxon>Caballeronia</taxon>
    </lineage>
</organism>
<name>A0A158KYR4_9BURK</name>
<proteinExistence type="predicted"/>
<accession>A0A158KYR4</accession>
<evidence type="ECO:0000313" key="3">
    <source>
        <dbReference type="Proteomes" id="UP000055019"/>
    </source>
</evidence>
<gene>
    <name evidence="2" type="ORF">AWB74_07477</name>
</gene>
<evidence type="ECO:0000256" key="1">
    <source>
        <dbReference type="SAM" id="MobiDB-lite"/>
    </source>
</evidence>
<feature type="compositionally biased region" description="Polar residues" evidence="1">
    <location>
        <begin position="210"/>
        <end position="219"/>
    </location>
</feature>
<keyword evidence="3" id="KW-1185">Reference proteome</keyword>
<feature type="region of interest" description="Disordered" evidence="1">
    <location>
        <begin position="201"/>
        <end position="220"/>
    </location>
</feature>
<comment type="caution">
    <text evidence="2">The sequence shown here is derived from an EMBL/GenBank/DDBJ whole genome shotgun (WGS) entry which is preliminary data.</text>
</comment>
<dbReference type="Proteomes" id="UP000055019">
    <property type="component" value="Unassembled WGS sequence"/>
</dbReference>
<dbReference type="EMBL" id="FCOM02000065">
    <property type="protein sequence ID" value="SAL85879.1"/>
    <property type="molecule type" value="Genomic_DNA"/>
</dbReference>
<sequence length="242" mass="27117">MHGVLRVPRHGQSRHFDAQKCQPCPRQICQLCPRSIHCCKESRQRNSYPQPEHFIPAAAQKMSRGPAIASALTKLAQLGSRTHCGVPPFNELVQPYQVPARFAADESIGFASAFVFRCFPLHALRQRVALCRNLQGLNQRASRHRAADRVRSKPREFCGGTCYWRTTRHVLCRGRYEVLRLGIAVSLPTFFAAAKKVGAAPHRGNANRPARNQDSTITSKKPKKFDIRHALCRSSPCPFVVG</sequence>
<reference evidence="2" key="1">
    <citation type="submission" date="2016-01" db="EMBL/GenBank/DDBJ databases">
        <authorList>
            <person name="Peeters C."/>
        </authorList>
    </citation>
    <scope>NUCLEOTIDE SEQUENCE [LARGE SCALE GENOMIC DNA]</scope>
    <source>
        <strain evidence="2">LMG 29317</strain>
    </source>
</reference>